<dbReference type="OrthoDB" id="306934at2759"/>
<gene>
    <name evidence="2" type="ORF">PSON_ATCC_30995.1.T0680199</name>
</gene>
<feature type="transmembrane region" description="Helical" evidence="1">
    <location>
        <begin position="108"/>
        <end position="131"/>
    </location>
</feature>
<dbReference type="AlphaFoldDB" id="A0A8S1P3W6"/>
<keyword evidence="3" id="KW-1185">Reference proteome</keyword>
<name>A0A8S1P3W6_9CILI</name>
<feature type="transmembrane region" description="Helical" evidence="1">
    <location>
        <begin position="7"/>
        <end position="26"/>
    </location>
</feature>
<proteinExistence type="predicted"/>
<evidence type="ECO:0000256" key="1">
    <source>
        <dbReference type="SAM" id="Phobius"/>
    </source>
</evidence>
<keyword evidence="1" id="KW-0812">Transmembrane</keyword>
<protein>
    <recommendedName>
        <fullName evidence="4">Transmembrane protein</fullName>
    </recommendedName>
</protein>
<keyword evidence="1" id="KW-0472">Membrane</keyword>
<sequence length="260" mass="30526">MEDLDSAGINFGVISFFYLLSIFYILKFNSKSFMKTITKTRQENEKCLDQISEAFVFFFLEQRQGHTLICIEKVVSIFVIFTNQEMAQSIFGSYNSIINDNEENLEYLYVYLIIPLIGFGGYFLQKVFYYLNYCFYEKFIYQKLVIKYRKLSKFAFSDPRSRSMFFFGYIITNLIVILVVFSDSNNGIFSRCVIQALISSAIQIFGFELLFVFLAVFMMKVDDKIYAIIFQQKKEKIILSEHSQINQNDQESNPNLEPPS</sequence>
<dbReference type="Proteomes" id="UP000692954">
    <property type="component" value="Unassembled WGS sequence"/>
</dbReference>
<reference evidence="2" key="1">
    <citation type="submission" date="2021-01" db="EMBL/GenBank/DDBJ databases">
        <authorList>
            <consortium name="Genoscope - CEA"/>
            <person name="William W."/>
        </authorList>
    </citation>
    <scope>NUCLEOTIDE SEQUENCE</scope>
</reference>
<dbReference type="EMBL" id="CAJJDN010000068">
    <property type="protein sequence ID" value="CAD8097535.1"/>
    <property type="molecule type" value="Genomic_DNA"/>
</dbReference>
<evidence type="ECO:0008006" key="4">
    <source>
        <dbReference type="Google" id="ProtNLM"/>
    </source>
</evidence>
<evidence type="ECO:0000313" key="3">
    <source>
        <dbReference type="Proteomes" id="UP000692954"/>
    </source>
</evidence>
<organism evidence="2 3">
    <name type="scientific">Paramecium sonneborni</name>
    <dbReference type="NCBI Taxonomy" id="65129"/>
    <lineage>
        <taxon>Eukaryota</taxon>
        <taxon>Sar</taxon>
        <taxon>Alveolata</taxon>
        <taxon>Ciliophora</taxon>
        <taxon>Intramacronucleata</taxon>
        <taxon>Oligohymenophorea</taxon>
        <taxon>Peniculida</taxon>
        <taxon>Parameciidae</taxon>
        <taxon>Paramecium</taxon>
    </lineage>
</organism>
<evidence type="ECO:0000313" key="2">
    <source>
        <dbReference type="EMBL" id="CAD8097535.1"/>
    </source>
</evidence>
<feature type="transmembrane region" description="Helical" evidence="1">
    <location>
        <begin position="163"/>
        <end position="181"/>
    </location>
</feature>
<accession>A0A8S1P3W6</accession>
<comment type="caution">
    <text evidence="2">The sequence shown here is derived from an EMBL/GenBank/DDBJ whole genome shotgun (WGS) entry which is preliminary data.</text>
</comment>
<keyword evidence="1" id="KW-1133">Transmembrane helix</keyword>
<feature type="transmembrane region" description="Helical" evidence="1">
    <location>
        <begin position="193"/>
        <end position="217"/>
    </location>
</feature>